<dbReference type="InterPro" id="IPR046346">
    <property type="entry name" value="Aminoacid_DH-like_N_sf"/>
</dbReference>
<dbReference type="SUPFAM" id="SSF51735">
    <property type="entry name" value="NAD(P)-binding Rossmann-fold domains"/>
    <property type="match status" value="1"/>
</dbReference>
<comment type="similarity">
    <text evidence="11">Belongs to the tetrahydrofolate dehydrogenase/cyclohydrolase family.</text>
</comment>
<dbReference type="SUPFAM" id="SSF53223">
    <property type="entry name" value="Aminoacid dehydrogenase-like, N-terminal domain"/>
    <property type="match status" value="1"/>
</dbReference>
<evidence type="ECO:0000313" key="15">
    <source>
        <dbReference type="Proteomes" id="UP000183922"/>
    </source>
</evidence>
<dbReference type="Gene3D" id="3.40.50.10860">
    <property type="entry name" value="Leucine Dehydrogenase, chain A, domain 1"/>
    <property type="match status" value="1"/>
</dbReference>
<dbReference type="EC" id="3.5.4.9" evidence="11"/>
<comment type="function">
    <text evidence="11">Catalyzes the oxidation of 5,10-methylenetetrahydrofolate to 5,10-methenyltetrahydrofolate and then the hydrolysis of 5,10-methenyltetrahydrofolate to 10-formyltetrahydrofolate.</text>
</comment>
<dbReference type="GO" id="GO:0035999">
    <property type="term" value="P:tetrahydrofolate interconversion"/>
    <property type="evidence" value="ECO:0007669"/>
    <property type="project" value="UniProtKB-UniRule"/>
</dbReference>
<keyword evidence="9 11" id="KW-0486">Methionine biosynthesis</keyword>
<evidence type="ECO:0000256" key="3">
    <source>
        <dbReference type="ARBA" id="ARBA00022563"/>
    </source>
</evidence>
<reference evidence="14 15" key="1">
    <citation type="journal article" date="2016" name="Environ. Microbiol.">
        <title>Genomic resolution of a cold subsurface aquifer community provides metabolic insights for novel microbes adapted to high CO concentrations.</title>
        <authorList>
            <person name="Probst A.J."/>
            <person name="Castelle C.J."/>
            <person name="Singh A."/>
            <person name="Brown C.T."/>
            <person name="Anantharaman K."/>
            <person name="Sharon I."/>
            <person name="Hug L.A."/>
            <person name="Burstein D."/>
            <person name="Emerson J.B."/>
            <person name="Thomas B.C."/>
            <person name="Banfield J.F."/>
        </authorList>
    </citation>
    <scope>NUCLEOTIDE SEQUENCE [LARGE SCALE GENOMIC DNA]</scope>
    <source>
        <strain evidence="14">CG2_30_39_24</strain>
    </source>
</reference>
<feature type="domain" description="Tetrahydrofolate dehydrogenase/cyclohydrolase catalytic" evidence="12">
    <location>
        <begin position="4"/>
        <end position="115"/>
    </location>
</feature>
<dbReference type="PRINTS" id="PR00085">
    <property type="entry name" value="THFDHDRGNASE"/>
</dbReference>
<comment type="catalytic activity">
    <reaction evidence="11">
        <text>(6R)-5,10-methenyltetrahydrofolate + H2O = (6R)-10-formyltetrahydrofolate + H(+)</text>
        <dbReference type="Rhea" id="RHEA:23700"/>
        <dbReference type="ChEBI" id="CHEBI:15377"/>
        <dbReference type="ChEBI" id="CHEBI:15378"/>
        <dbReference type="ChEBI" id="CHEBI:57455"/>
        <dbReference type="ChEBI" id="CHEBI:195366"/>
        <dbReference type="EC" id="3.5.4.9"/>
    </reaction>
</comment>
<protein>
    <recommendedName>
        <fullName evidence="11">Bifunctional protein FolD</fullName>
    </recommendedName>
    <domain>
        <recommendedName>
            <fullName evidence="11">Methylenetetrahydrofolate dehydrogenase</fullName>
            <ecNumber evidence="11">1.5.1.5</ecNumber>
        </recommendedName>
    </domain>
    <domain>
        <recommendedName>
            <fullName evidence="11">Methenyltetrahydrofolate cyclohydrolase</fullName>
            <ecNumber evidence="11">3.5.4.9</ecNumber>
        </recommendedName>
    </domain>
</protein>
<comment type="pathway">
    <text evidence="1 11">One-carbon metabolism; tetrahydrofolate interconversion.</text>
</comment>
<feature type="binding site" evidence="11">
    <location>
        <begin position="159"/>
        <end position="161"/>
    </location>
    <ligand>
        <name>NADP(+)</name>
        <dbReference type="ChEBI" id="CHEBI:58349"/>
    </ligand>
</feature>
<comment type="catalytic activity">
    <reaction evidence="11">
        <text>(6R)-5,10-methylene-5,6,7,8-tetrahydrofolate + NADP(+) = (6R)-5,10-methenyltetrahydrofolate + NADPH</text>
        <dbReference type="Rhea" id="RHEA:22812"/>
        <dbReference type="ChEBI" id="CHEBI:15636"/>
        <dbReference type="ChEBI" id="CHEBI:57455"/>
        <dbReference type="ChEBI" id="CHEBI:57783"/>
        <dbReference type="ChEBI" id="CHEBI:58349"/>
        <dbReference type="EC" id="1.5.1.5"/>
    </reaction>
</comment>
<name>A0A1J5F8C7_9BACT</name>
<evidence type="ECO:0000256" key="6">
    <source>
        <dbReference type="ARBA" id="ARBA00022857"/>
    </source>
</evidence>
<evidence type="ECO:0000256" key="1">
    <source>
        <dbReference type="ARBA" id="ARBA00004777"/>
    </source>
</evidence>
<comment type="caution">
    <text evidence="11">Lacks conserved residue(s) required for the propagation of feature annotation.</text>
</comment>
<dbReference type="FunFam" id="3.40.50.10860:FF:000005">
    <property type="entry name" value="C-1-tetrahydrofolate synthase, cytoplasmic, putative"/>
    <property type="match status" value="1"/>
</dbReference>
<dbReference type="InterPro" id="IPR036291">
    <property type="entry name" value="NAD(P)-bd_dom_sf"/>
</dbReference>
<keyword evidence="6 11" id="KW-0521">NADP</keyword>
<evidence type="ECO:0000256" key="2">
    <source>
        <dbReference type="ARBA" id="ARBA00011738"/>
    </source>
</evidence>
<keyword evidence="5 11" id="KW-0378">Hydrolase</keyword>
<proteinExistence type="inferred from homology"/>
<dbReference type="EMBL" id="MNYR01000013">
    <property type="protein sequence ID" value="OIP56521.1"/>
    <property type="molecule type" value="Genomic_DNA"/>
</dbReference>
<dbReference type="GO" id="GO:0000105">
    <property type="term" value="P:L-histidine biosynthetic process"/>
    <property type="evidence" value="ECO:0007669"/>
    <property type="project" value="UniProtKB-KW"/>
</dbReference>
<keyword evidence="3 11" id="KW-0554">One-carbon metabolism</keyword>
<keyword evidence="4 11" id="KW-0658">Purine biosynthesis</keyword>
<dbReference type="Gene3D" id="3.40.50.720">
    <property type="entry name" value="NAD(P)-binding Rossmann-like Domain"/>
    <property type="match status" value="1"/>
</dbReference>
<evidence type="ECO:0000256" key="7">
    <source>
        <dbReference type="ARBA" id="ARBA00023002"/>
    </source>
</evidence>
<keyword evidence="7 11" id="KW-0560">Oxidoreductase</keyword>
<keyword evidence="10 11" id="KW-0511">Multifunctional enzyme</keyword>
<dbReference type="Pfam" id="PF00763">
    <property type="entry name" value="THF_DHG_CYH"/>
    <property type="match status" value="1"/>
</dbReference>
<dbReference type="InterPro" id="IPR020867">
    <property type="entry name" value="THF_DH/CycHdrlase_CS"/>
</dbReference>
<evidence type="ECO:0000256" key="8">
    <source>
        <dbReference type="ARBA" id="ARBA00023102"/>
    </source>
</evidence>
<dbReference type="Pfam" id="PF02882">
    <property type="entry name" value="THF_DHG_CYH_C"/>
    <property type="match status" value="1"/>
</dbReference>
<dbReference type="GO" id="GO:0004477">
    <property type="term" value="F:methenyltetrahydrofolate cyclohydrolase activity"/>
    <property type="evidence" value="ECO:0007669"/>
    <property type="project" value="UniProtKB-UniRule"/>
</dbReference>
<dbReference type="PROSITE" id="PS00767">
    <property type="entry name" value="THF_DHG_CYH_2"/>
    <property type="match status" value="1"/>
</dbReference>
<dbReference type="STRING" id="1805236.AUK13_00880"/>
<comment type="caution">
    <text evidence="14">The sequence shown here is derived from an EMBL/GenBank/DDBJ whole genome shotgun (WGS) entry which is preliminary data.</text>
</comment>
<sequence length="275" mass="30288">MKLINGQKISNKILTGLKGKTKKLKIKPLLAVILIGKNPASHLYVKIKEKRAKEINIGFKKYLLPEKTKQSKIIGLISELNNNPKITAILVQLPLPRHLDTDKIILTIDPKKDADGIHPKNLNQLKRGQTPLILPATTGAIIEALKSVNLKNKSVAIIGKSKIAGLPTYYYLKKRARQTSIYDSQTKNLPKKCRQADILIVAIGRPNFITANYVKKNAVIIDVGINKVNGKTVGDVDFDNVKKKAAWVTPVPGGIGPITVAMLLKNVVCIKTKQH</sequence>
<evidence type="ECO:0000256" key="4">
    <source>
        <dbReference type="ARBA" id="ARBA00022755"/>
    </source>
</evidence>
<dbReference type="InterPro" id="IPR000672">
    <property type="entry name" value="THF_DH/CycHdrlase"/>
</dbReference>
<dbReference type="GO" id="GO:0004488">
    <property type="term" value="F:methylenetetrahydrofolate dehydrogenase (NADP+) activity"/>
    <property type="evidence" value="ECO:0007669"/>
    <property type="project" value="UniProtKB-UniRule"/>
</dbReference>
<dbReference type="GO" id="GO:0005829">
    <property type="term" value="C:cytosol"/>
    <property type="evidence" value="ECO:0007669"/>
    <property type="project" value="TreeGrafter"/>
</dbReference>
<dbReference type="AlphaFoldDB" id="A0A1J5F8C7"/>
<organism evidence="14 15">
    <name type="scientific">Candidatus Kuenenbacteria bacterium CG2_30_39_24</name>
    <dbReference type="NCBI Taxonomy" id="1805236"/>
    <lineage>
        <taxon>Bacteria</taxon>
        <taxon>Candidatus Kueneniibacteriota</taxon>
    </lineage>
</organism>
<evidence type="ECO:0000256" key="11">
    <source>
        <dbReference type="HAMAP-Rule" id="MF_01576"/>
    </source>
</evidence>
<dbReference type="InterPro" id="IPR020630">
    <property type="entry name" value="THF_DH/CycHdrlase_cat_dom"/>
</dbReference>
<dbReference type="CDD" id="cd01080">
    <property type="entry name" value="NAD_bind_m-THF_DH_Cyclohyd"/>
    <property type="match status" value="1"/>
</dbReference>
<evidence type="ECO:0000313" key="14">
    <source>
        <dbReference type="EMBL" id="OIP56521.1"/>
    </source>
</evidence>
<feature type="binding site" evidence="11">
    <location>
        <position position="225"/>
    </location>
    <ligand>
        <name>NADP(+)</name>
        <dbReference type="ChEBI" id="CHEBI:58349"/>
    </ligand>
</feature>
<comment type="subunit">
    <text evidence="2 11">Homodimer.</text>
</comment>
<evidence type="ECO:0000259" key="13">
    <source>
        <dbReference type="Pfam" id="PF02882"/>
    </source>
</evidence>
<gene>
    <name evidence="11" type="primary">folD</name>
    <name evidence="14" type="ORF">AUK13_00880</name>
</gene>
<evidence type="ECO:0000256" key="10">
    <source>
        <dbReference type="ARBA" id="ARBA00023268"/>
    </source>
</evidence>
<dbReference type="InterPro" id="IPR020631">
    <property type="entry name" value="THF_DH/CycHdrlase_NAD-bd_dom"/>
</dbReference>
<keyword evidence="8 11" id="KW-0368">Histidine biosynthesis</keyword>
<evidence type="ECO:0000259" key="12">
    <source>
        <dbReference type="Pfam" id="PF00763"/>
    </source>
</evidence>
<keyword evidence="11" id="KW-0028">Amino-acid biosynthesis</keyword>
<evidence type="ECO:0000256" key="9">
    <source>
        <dbReference type="ARBA" id="ARBA00023167"/>
    </source>
</evidence>
<dbReference type="Proteomes" id="UP000183922">
    <property type="component" value="Unassembled WGS sequence"/>
</dbReference>
<dbReference type="PANTHER" id="PTHR48099">
    <property type="entry name" value="C-1-TETRAHYDROFOLATE SYNTHASE, CYTOPLASMIC-RELATED"/>
    <property type="match status" value="1"/>
</dbReference>
<dbReference type="HAMAP" id="MF_01576">
    <property type="entry name" value="THF_DHG_CYH"/>
    <property type="match status" value="1"/>
</dbReference>
<dbReference type="EC" id="1.5.1.5" evidence="11"/>
<dbReference type="UniPathway" id="UPA00193"/>
<dbReference type="PROSITE" id="PS00766">
    <property type="entry name" value="THF_DHG_CYH_1"/>
    <property type="match status" value="1"/>
</dbReference>
<dbReference type="PANTHER" id="PTHR48099:SF5">
    <property type="entry name" value="C-1-TETRAHYDROFOLATE SYNTHASE, CYTOPLASMIC"/>
    <property type="match status" value="1"/>
</dbReference>
<dbReference type="GO" id="GO:0006164">
    <property type="term" value="P:purine nucleotide biosynthetic process"/>
    <property type="evidence" value="ECO:0007669"/>
    <property type="project" value="UniProtKB-KW"/>
</dbReference>
<accession>A0A1J5F8C7</accession>
<dbReference type="GO" id="GO:0009086">
    <property type="term" value="P:methionine biosynthetic process"/>
    <property type="evidence" value="ECO:0007669"/>
    <property type="project" value="UniProtKB-KW"/>
</dbReference>
<feature type="domain" description="Tetrahydrofolate dehydrogenase/cyclohydrolase NAD(P)-binding" evidence="13">
    <location>
        <begin position="135"/>
        <end position="273"/>
    </location>
</feature>
<evidence type="ECO:0000256" key="5">
    <source>
        <dbReference type="ARBA" id="ARBA00022801"/>
    </source>
</evidence>